<feature type="transmembrane region" description="Helical" evidence="7">
    <location>
        <begin position="208"/>
        <end position="228"/>
    </location>
</feature>
<reference evidence="10" key="1">
    <citation type="journal article" date="2019" name="Int. J. Syst. Evol. Microbiol.">
        <title>The Global Catalogue of Microorganisms (GCM) 10K type strain sequencing project: providing services to taxonomists for standard genome sequencing and annotation.</title>
        <authorList>
            <consortium name="The Broad Institute Genomics Platform"/>
            <consortium name="The Broad Institute Genome Sequencing Center for Infectious Disease"/>
            <person name="Wu L."/>
            <person name="Ma J."/>
        </authorList>
    </citation>
    <scope>NUCLEOTIDE SEQUENCE [LARGE SCALE GENOMIC DNA]</scope>
    <source>
        <strain evidence="10">IBRC-M 10908</strain>
    </source>
</reference>
<accession>A0ABV8U3N5</accession>
<feature type="transmembrane region" description="Helical" evidence="7">
    <location>
        <begin position="321"/>
        <end position="341"/>
    </location>
</feature>
<keyword evidence="3" id="KW-1003">Cell membrane</keyword>
<dbReference type="Gene3D" id="3.10.20.90">
    <property type="entry name" value="Phosphatidylinositol 3-kinase Catalytic Subunit, Chain A, domain 1"/>
    <property type="match status" value="1"/>
</dbReference>
<name>A0ABV8U3N5_9ACTN</name>
<evidence type="ECO:0000256" key="4">
    <source>
        <dbReference type="ARBA" id="ARBA00022692"/>
    </source>
</evidence>
<feature type="domain" description="EccD-like transmembrane" evidence="8">
    <location>
        <begin position="119"/>
        <end position="462"/>
    </location>
</feature>
<feature type="transmembrane region" description="Helical" evidence="7">
    <location>
        <begin position="262"/>
        <end position="279"/>
    </location>
</feature>
<gene>
    <name evidence="9" type="primary">eccD</name>
    <name evidence="9" type="ORF">ACFPET_18835</name>
</gene>
<keyword evidence="5 7" id="KW-1133">Transmembrane helix</keyword>
<dbReference type="InterPro" id="IPR024962">
    <property type="entry name" value="YukD-like"/>
</dbReference>
<dbReference type="Proteomes" id="UP001595823">
    <property type="component" value="Unassembled WGS sequence"/>
</dbReference>
<evidence type="ECO:0000256" key="5">
    <source>
        <dbReference type="ARBA" id="ARBA00022989"/>
    </source>
</evidence>
<feature type="transmembrane region" description="Helical" evidence="7">
    <location>
        <begin position="122"/>
        <end position="142"/>
    </location>
</feature>
<feature type="transmembrane region" description="Helical" evidence="7">
    <location>
        <begin position="175"/>
        <end position="196"/>
    </location>
</feature>
<keyword evidence="10" id="KW-1185">Reference proteome</keyword>
<evidence type="ECO:0000256" key="7">
    <source>
        <dbReference type="SAM" id="Phobius"/>
    </source>
</evidence>
<dbReference type="InterPro" id="IPR006707">
    <property type="entry name" value="T7SS_EccD"/>
</dbReference>
<evidence type="ECO:0000256" key="1">
    <source>
        <dbReference type="ARBA" id="ARBA00004651"/>
    </source>
</evidence>
<evidence type="ECO:0000259" key="8">
    <source>
        <dbReference type="Pfam" id="PF19053"/>
    </source>
</evidence>
<protein>
    <submittedName>
        <fullName evidence="9">Type VII secretion integral membrane protein EccD</fullName>
    </submittedName>
</protein>
<sequence length="467" mass="48257">MSSQAATLTRVTIISPRSRIDLALPSDVPMADMLPTVLQQAGEYYMDEALENGGWIVSRLGDEPIDMGQSCSQLSVQDGDILYLNPANSAKPEVVFDDVIDAIATATEGRTDRWTHKATQRFATALGTIALVTGAVAVLLAGPPHFPGAVTALGAGLVLIAVAAILSRAVGDSRAAVYFGVTGVVYGAVGGLLILAEDSKLTELGEPHLFMTASAVVLYSFLGMVGIGTMRAAPVFVTTIFSALILAIGVGVKTLFADGDAGLAASISATIALTMLPFAPKIGLSMAKVPVPTLPNTTEELKSAGDENIDGKKILMLSEHAGNFLSALYSFIALVAFVSALTLAFDGSTPGLLLAVVISLIVLSRARTVDTYAARLTVLSAGLGGLGATLAAIFIQGNLVIKLVAVLGGLVLLTVITMGYGLAVAGKKLPPTYGRMLDIAEALLIVSLLPLTGWMAGWFMWGLGIKG</sequence>
<feature type="transmembrane region" description="Helical" evidence="7">
    <location>
        <begin position="148"/>
        <end position="166"/>
    </location>
</feature>
<feature type="transmembrane region" description="Helical" evidence="7">
    <location>
        <begin position="376"/>
        <end position="395"/>
    </location>
</feature>
<feature type="transmembrane region" description="Helical" evidence="7">
    <location>
        <begin position="347"/>
        <end position="364"/>
    </location>
</feature>
<evidence type="ECO:0000256" key="3">
    <source>
        <dbReference type="ARBA" id="ARBA00022475"/>
    </source>
</evidence>
<dbReference type="EMBL" id="JBHSDK010000028">
    <property type="protein sequence ID" value="MFC4337262.1"/>
    <property type="molecule type" value="Genomic_DNA"/>
</dbReference>
<proteinExistence type="inferred from homology"/>
<evidence type="ECO:0000256" key="6">
    <source>
        <dbReference type="ARBA" id="ARBA00023136"/>
    </source>
</evidence>
<dbReference type="PIRSF" id="PIRSF017804">
    <property type="entry name" value="Secretion_EccD1"/>
    <property type="match status" value="1"/>
</dbReference>
<keyword evidence="4 7" id="KW-0812">Transmembrane</keyword>
<evidence type="ECO:0000313" key="10">
    <source>
        <dbReference type="Proteomes" id="UP001595823"/>
    </source>
</evidence>
<dbReference type="RefSeq" id="WP_380624068.1">
    <property type="nucleotide sequence ID" value="NZ_JBHSDK010000028.1"/>
</dbReference>
<dbReference type="InterPro" id="IPR044049">
    <property type="entry name" value="EccD_transm"/>
</dbReference>
<feature type="transmembrane region" description="Helical" evidence="7">
    <location>
        <begin position="235"/>
        <end position="256"/>
    </location>
</feature>
<feature type="transmembrane region" description="Helical" evidence="7">
    <location>
        <begin position="437"/>
        <end position="461"/>
    </location>
</feature>
<keyword evidence="6 7" id="KW-0472">Membrane</keyword>
<dbReference type="Pfam" id="PF08817">
    <property type="entry name" value="YukD"/>
    <property type="match status" value="1"/>
</dbReference>
<dbReference type="Pfam" id="PF19053">
    <property type="entry name" value="EccD"/>
    <property type="match status" value="1"/>
</dbReference>
<comment type="subcellular location">
    <subcellularLocation>
        <location evidence="1">Cell membrane</location>
        <topology evidence="1">Multi-pass membrane protein</topology>
    </subcellularLocation>
</comment>
<feature type="transmembrane region" description="Helical" evidence="7">
    <location>
        <begin position="401"/>
        <end position="425"/>
    </location>
</feature>
<comment type="similarity">
    <text evidence="2">Belongs to the EccD/Snm4 family.</text>
</comment>
<evidence type="ECO:0000313" key="9">
    <source>
        <dbReference type="EMBL" id="MFC4337262.1"/>
    </source>
</evidence>
<dbReference type="NCBIfam" id="TIGR03920">
    <property type="entry name" value="T7SS_EccD"/>
    <property type="match status" value="1"/>
</dbReference>
<evidence type="ECO:0000256" key="2">
    <source>
        <dbReference type="ARBA" id="ARBA00006162"/>
    </source>
</evidence>
<comment type="caution">
    <text evidence="9">The sequence shown here is derived from an EMBL/GenBank/DDBJ whole genome shotgun (WGS) entry which is preliminary data.</text>
</comment>
<organism evidence="9 10">
    <name type="scientific">Salininema proteolyticum</name>
    <dbReference type="NCBI Taxonomy" id="1607685"/>
    <lineage>
        <taxon>Bacteria</taxon>
        <taxon>Bacillati</taxon>
        <taxon>Actinomycetota</taxon>
        <taxon>Actinomycetes</taxon>
        <taxon>Glycomycetales</taxon>
        <taxon>Glycomycetaceae</taxon>
        <taxon>Salininema</taxon>
    </lineage>
</organism>